<evidence type="ECO:0000313" key="15">
    <source>
        <dbReference type="RefSeq" id="XP_030747951.1"/>
    </source>
</evidence>
<dbReference type="GO" id="GO:0048598">
    <property type="term" value="P:embryonic morphogenesis"/>
    <property type="evidence" value="ECO:0007669"/>
    <property type="project" value="UniProtKB-ARBA"/>
</dbReference>
<sequence length="467" mass="55090">MNVPNLDNKMEMKLLYKLNQISIRNVCGLCLSEECLRKISGSKLPQMIDSCFENHILLKKNLLKHICTACFRQIIRFYTFKQRVNKVQKILDTFLQEKSNELYATNNFNDHTVGQSIEVADNDISDLEKLKLQELENLHEEIYKKNIEINECAQKIISYNFGPPPLVPIQLDSSTVNDKPATENISEENIIPLPPLIPLKTYNTNDDHCQMISCDICLQTFNNMKLFQDHNCNKLSCNVCKKRFANRNELIIHLRGHRRKIKDYLCNICGKKYLSSSTFRVHMRTHTGEKPFKCNICDKKFVRWAGLKIHMVVHEETQRYRCQTCGKGFKISSNLYRHERLHTGINNYSCNYCEKSYNQLEHLTLHIRVHHTNEKPFLCSECGKRYVSLQRLQRHAWIHTGQKPFPCPTCPKAYTNQMDLKNHQLRMHEDKPTKKLFECSHCWRKYSHLCRLRKHLKYHGIPVTQYE</sequence>
<name>A0A6J2X9T1_SITOR</name>
<proteinExistence type="inferred from homology"/>
<dbReference type="Gene3D" id="3.40.1800.20">
    <property type="match status" value="1"/>
</dbReference>
<dbReference type="Pfam" id="PF07776">
    <property type="entry name" value="zf-AD"/>
    <property type="match status" value="1"/>
</dbReference>
<dbReference type="FunFam" id="3.30.160.60:FF:002343">
    <property type="entry name" value="Zinc finger protein 33A"/>
    <property type="match status" value="1"/>
</dbReference>
<dbReference type="SUPFAM" id="SSF57716">
    <property type="entry name" value="Glucocorticoid receptor-like (DNA-binding domain)"/>
    <property type="match status" value="1"/>
</dbReference>
<dbReference type="PROSITE" id="PS50157">
    <property type="entry name" value="ZINC_FINGER_C2H2_2"/>
    <property type="match status" value="8"/>
</dbReference>
<feature type="domain" description="C2H2-type" evidence="12">
    <location>
        <begin position="320"/>
        <end position="347"/>
    </location>
</feature>
<dbReference type="OrthoDB" id="7734462at2759"/>
<dbReference type="GeneID" id="115876353"/>
<feature type="domain" description="C2H2-type" evidence="12">
    <location>
        <begin position="348"/>
        <end position="376"/>
    </location>
</feature>
<keyword evidence="7" id="KW-0805">Transcription regulation</keyword>
<evidence type="ECO:0000256" key="9">
    <source>
        <dbReference type="ARBA" id="ARBA00023242"/>
    </source>
</evidence>
<dbReference type="GO" id="GO:0000981">
    <property type="term" value="F:DNA-binding transcription factor activity, RNA polymerase II-specific"/>
    <property type="evidence" value="ECO:0007669"/>
    <property type="project" value="TreeGrafter"/>
</dbReference>
<evidence type="ECO:0000256" key="2">
    <source>
        <dbReference type="ARBA" id="ARBA00006991"/>
    </source>
</evidence>
<accession>A0A6J2X9T1</accession>
<dbReference type="SMART" id="SM00355">
    <property type="entry name" value="ZnF_C2H2"/>
    <property type="match status" value="8"/>
</dbReference>
<dbReference type="InterPro" id="IPR036236">
    <property type="entry name" value="Znf_C2H2_sf"/>
</dbReference>
<evidence type="ECO:0000259" key="13">
    <source>
        <dbReference type="PROSITE" id="PS51915"/>
    </source>
</evidence>
<dbReference type="GO" id="GO:0008270">
    <property type="term" value="F:zinc ion binding"/>
    <property type="evidence" value="ECO:0007669"/>
    <property type="project" value="UniProtKB-UniRule"/>
</dbReference>
<dbReference type="InParanoid" id="A0A6J2X9T1"/>
<feature type="binding site" evidence="11">
    <location>
        <position position="27"/>
    </location>
    <ligand>
        <name>Zn(2+)</name>
        <dbReference type="ChEBI" id="CHEBI:29105"/>
    </ligand>
</feature>
<gene>
    <name evidence="15" type="primary">LOC115876353</name>
</gene>
<feature type="binding site" evidence="11">
    <location>
        <position position="70"/>
    </location>
    <ligand>
        <name>Zn(2+)</name>
        <dbReference type="ChEBI" id="CHEBI:29105"/>
    </ligand>
</feature>
<dbReference type="AlphaFoldDB" id="A0A6J2X9T1"/>
<comment type="subcellular location">
    <subcellularLocation>
        <location evidence="1">Nucleus</location>
    </subcellularLocation>
</comment>
<evidence type="ECO:0000313" key="14">
    <source>
        <dbReference type="Proteomes" id="UP000504635"/>
    </source>
</evidence>
<feature type="binding site" evidence="11">
    <location>
        <position position="67"/>
    </location>
    <ligand>
        <name>Zn(2+)</name>
        <dbReference type="ChEBI" id="CHEBI:29105"/>
    </ligand>
</feature>
<evidence type="ECO:0000256" key="7">
    <source>
        <dbReference type="ARBA" id="ARBA00023015"/>
    </source>
</evidence>
<protein>
    <submittedName>
        <fullName evidence="15">Zinc finger protein 701-like isoform X1</fullName>
    </submittedName>
</protein>
<feature type="domain" description="C2H2-type" evidence="12">
    <location>
        <begin position="405"/>
        <end position="433"/>
    </location>
</feature>
<evidence type="ECO:0000256" key="1">
    <source>
        <dbReference type="ARBA" id="ARBA00004123"/>
    </source>
</evidence>
<dbReference type="RefSeq" id="XP_030747951.1">
    <property type="nucleotide sequence ID" value="XM_030892091.1"/>
</dbReference>
<dbReference type="PROSITE" id="PS51915">
    <property type="entry name" value="ZAD"/>
    <property type="match status" value="1"/>
</dbReference>
<keyword evidence="9" id="KW-0539">Nucleus</keyword>
<dbReference type="PANTHER" id="PTHR24408">
    <property type="entry name" value="ZINC FINGER PROTEIN"/>
    <property type="match status" value="1"/>
</dbReference>
<evidence type="ECO:0000256" key="11">
    <source>
        <dbReference type="PROSITE-ProRule" id="PRU01263"/>
    </source>
</evidence>
<dbReference type="Pfam" id="PF12874">
    <property type="entry name" value="zf-met"/>
    <property type="match status" value="1"/>
</dbReference>
<dbReference type="SUPFAM" id="SSF57667">
    <property type="entry name" value="beta-beta-alpha zinc fingers"/>
    <property type="match status" value="4"/>
</dbReference>
<evidence type="ECO:0000259" key="12">
    <source>
        <dbReference type="PROSITE" id="PS50157"/>
    </source>
</evidence>
<feature type="domain" description="C2H2-type" evidence="12">
    <location>
        <begin position="235"/>
        <end position="262"/>
    </location>
</feature>
<evidence type="ECO:0000256" key="10">
    <source>
        <dbReference type="PROSITE-ProRule" id="PRU00042"/>
    </source>
</evidence>
<dbReference type="SMART" id="SM00868">
    <property type="entry name" value="zf-AD"/>
    <property type="match status" value="1"/>
</dbReference>
<evidence type="ECO:0000256" key="8">
    <source>
        <dbReference type="ARBA" id="ARBA00023163"/>
    </source>
</evidence>
<keyword evidence="6 11" id="KW-0862">Zinc</keyword>
<dbReference type="PROSITE" id="PS00028">
    <property type="entry name" value="ZINC_FINGER_C2H2_1"/>
    <property type="match status" value="8"/>
</dbReference>
<dbReference type="KEGG" id="soy:115876353"/>
<evidence type="ECO:0000256" key="5">
    <source>
        <dbReference type="ARBA" id="ARBA00022771"/>
    </source>
</evidence>
<feature type="domain" description="C2H2-type" evidence="12">
    <location>
        <begin position="437"/>
        <end position="459"/>
    </location>
</feature>
<keyword evidence="14" id="KW-1185">Reference proteome</keyword>
<keyword evidence="8" id="KW-0804">Transcription</keyword>
<feature type="domain" description="C2H2-type" evidence="12">
    <location>
        <begin position="292"/>
        <end position="319"/>
    </location>
</feature>
<feature type="domain" description="ZAD" evidence="13">
    <location>
        <begin position="25"/>
        <end position="94"/>
    </location>
</feature>
<reference evidence="15" key="1">
    <citation type="submission" date="2025-08" db="UniProtKB">
        <authorList>
            <consortium name="RefSeq"/>
        </authorList>
    </citation>
    <scope>IDENTIFICATION</scope>
    <source>
        <tissue evidence="15">Gonads</tissue>
    </source>
</reference>
<keyword evidence="4" id="KW-0677">Repeat</keyword>
<feature type="domain" description="C2H2-type" evidence="12">
    <location>
        <begin position="264"/>
        <end position="291"/>
    </location>
</feature>
<evidence type="ECO:0000256" key="4">
    <source>
        <dbReference type="ARBA" id="ARBA00022737"/>
    </source>
</evidence>
<dbReference type="FunFam" id="3.30.160.60:FF:001818">
    <property type="entry name" value="GDNF-inducible zinc finger protein 1 isoform X1"/>
    <property type="match status" value="1"/>
</dbReference>
<dbReference type="FunFam" id="3.30.160.60:FF:000624">
    <property type="entry name" value="zinc finger protein 697"/>
    <property type="match status" value="1"/>
</dbReference>
<dbReference type="Pfam" id="PF13912">
    <property type="entry name" value="zf-C2H2_6"/>
    <property type="match status" value="1"/>
</dbReference>
<comment type="similarity">
    <text evidence="2">Belongs to the krueppel C2H2-type zinc-finger protein family.</text>
</comment>
<dbReference type="GO" id="GO:0043565">
    <property type="term" value="F:sequence-specific DNA binding"/>
    <property type="evidence" value="ECO:0007669"/>
    <property type="project" value="TreeGrafter"/>
</dbReference>
<dbReference type="InterPro" id="IPR012934">
    <property type="entry name" value="Znf_AD"/>
</dbReference>
<dbReference type="Gene3D" id="3.30.160.60">
    <property type="entry name" value="Classic Zinc Finger"/>
    <property type="match status" value="7"/>
</dbReference>
<keyword evidence="5 10" id="KW-0863">Zinc-finger</keyword>
<dbReference type="PANTHER" id="PTHR24408:SF58">
    <property type="entry name" value="TRANSCRIPTION FACTOR (TFIIIA), PUTATIVE (AFU_ORTHOLOGUE AFUA_1G05150)-RELATED"/>
    <property type="match status" value="1"/>
</dbReference>
<feature type="binding site" evidence="11">
    <location>
        <position position="30"/>
    </location>
    <ligand>
        <name>Zn(2+)</name>
        <dbReference type="ChEBI" id="CHEBI:29105"/>
    </ligand>
</feature>
<dbReference type="Pfam" id="PF00096">
    <property type="entry name" value="zf-C2H2"/>
    <property type="match status" value="5"/>
</dbReference>
<dbReference type="GO" id="GO:0005634">
    <property type="term" value="C:nucleus"/>
    <property type="evidence" value="ECO:0007669"/>
    <property type="project" value="UniProtKB-SubCell"/>
</dbReference>
<evidence type="ECO:0000256" key="6">
    <source>
        <dbReference type="ARBA" id="ARBA00022833"/>
    </source>
</evidence>
<dbReference type="FunFam" id="3.30.160.60:FF:000193">
    <property type="entry name" value="Zinc finger protein 300"/>
    <property type="match status" value="1"/>
</dbReference>
<dbReference type="Proteomes" id="UP000504635">
    <property type="component" value="Unplaced"/>
</dbReference>
<evidence type="ECO:0000256" key="3">
    <source>
        <dbReference type="ARBA" id="ARBA00022723"/>
    </source>
</evidence>
<dbReference type="InterPro" id="IPR013087">
    <property type="entry name" value="Znf_C2H2_type"/>
</dbReference>
<organism evidence="14 15">
    <name type="scientific">Sitophilus oryzae</name>
    <name type="common">Rice weevil</name>
    <name type="synonym">Curculio oryzae</name>
    <dbReference type="NCBI Taxonomy" id="7048"/>
    <lineage>
        <taxon>Eukaryota</taxon>
        <taxon>Metazoa</taxon>
        <taxon>Ecdysozoa</taxon>
        <taxon>Arthropoda</taxon>
        <taxon>Hexapoda</taxon>
        <taxon>Insecta</taxon>
        <taxon>Pterygota</taxon>
        <taxon>Neoptera</taxon>
        <taxon>Endopterygota</taxon>
        <taxon>Coleoptera</taxon>
        <taxon>Polyphaga</taxon>
        <taxon>Cucujiformia</taxon>
        <taxon>Curculionidae</taxon>
        <taxon>Dryophthorinae</taxon>
        <taxon>Sitophilus</taxon>
    </lineage>
</organism>
<dbReference type="FunFam" id="3.30.160.60:FF:000446">
    <property type="entry name" value="Zinc finger protein"/>
    <property type="match status" value="1"/>
</dbReference>
<keyword evidence="3 11" id="KW-0479">Metal-binding</keyword>
<feature type="domain" description="C2H2-type" evidence="12">
    <location>
        <begin position="377"/>
        <end position="404"/>
    </location>
</feature>
<dbReference type="FunFam" id="3.30.160.60:FF:000100">
    <property type="entry name" value="Zinc finger 45-like"/>
    <property type="match status" value="1"/>
</dbReference>